<dbReference type="AlphaFoldDB" id="R7VDB8"/>
<reference evidence="1 3" key="2">
    <citation type="journal article" date="2013" name="Nature">
        <title>Insights into bilaterian evolution from three spiralian genomes.</title>
        <authorList>
            <person name="Simakov O."/>
            <person name="Marletaz F."/>
            <person name="Cho S.J."/>
            <person name="Edsinger-Gonzales E."/>
            <person name="Havlak P."/>
            <person name="Hellsten U."/>
            <person name="Kuo D.H."/>
            <person name="Larsson T."/>
            <person name="Lv J."/>
            <person name="Arendt D."/>
            <person name="Savage R."/>
            <person name="Osoegawa K."/>
            <person name="de Jong P."/>
            <person name="Grimwood J."/>
            <person name="Chapman J.A."/>
            <person name="Shapiro H."/>
            <person name="Aerts A."/>
            <person name="Otillar R.P."/>
            <person name="Terry A.Y."/>
            <person name="Boore J.L."/>
            <person name="Grigoriev I.V."/>
            <person name="Lindberg D.R."/>
            <person name="Seaver E.C."/>
            <person name="Weisblat D.A."/>
            <person name="Putnam N.H."/>
            <person name="Rokhsar D.S."/>
        </authorList>
    </citation>
    <scope>NUCLEOTIDE SEQUENCE</scope>
    <source>
        <strain evidence="1 3">I ESC-2004</strain>
    </source>
</reference>
<dbReference type="EMBL" id="AMQN01004274">
    <property type="status" value="NOT_ANNOTATED_CDS"/>
    <property type="molecule type" value="Genomic_DNA"/>
</dbReference>
<dbReference type="Proteomes" id="UP000014760">
    <property type="component" value="Unassembled WGS sequence"/>
</dbReference>
<gene>
    <name evidence="1" type="ORF">CAPTEDRAFT_191933</name>
</gene>
<reference evidence="2" key="3">
    <citation type="submission" date="2015-06" db="UniProtKB">
        <authorList>
            <consortium name="EnsemblMetazoa"/>
        </authorList>
    </citation>
    <scope>IDENTIFICATION</scope>
</reference>
<dbReference type="EnsemblMetazoa" id="CapteT191933">
    <property type="protein sequence ID" value="CapteP191933"/>
    <property type="gene ID" value="CapteG191933"/>
</dbReference>
<evidence type="ECO:0000313" key="1">
    <source>
        <dbReference type="EMBL" id="ELU16629.1"/>
    </source>
</evidence>
<keyword evidence="3" id="KW-1185">Reference proteome</keyword>
<name>R7VDB8_CAPTE</name>
<sequence>MKQAVDKDLVVVSEVEEEGAEDECCVCKKGQPVKLSRITIDKSDDPSEQEDHCIHKCFGWKQRGINQTTASSASCRATAMVYNSCTYKARSPSTAGISQKHPTNPEPYRIIERVANTGGLIGISLW</sequence>
<protein>
    <submittedName>
        <fullName evidence="1 2">Uncharacterized protein</fullName>
    </submittedName>
</protein>
<dbReference type="EMBL" id="KB293048">
    <property type="protein sequence ID" value="ELU16629.1"/>
    <property type="molecule type" value="Genomic_DNA"/>
</dbReference>
<dbReference type="HOGENOM" id="CLU_1983649_0_0_1"/>
<reference evidence="3" key="1">
    <citation type="submission" date="2012-12" db="EMBL/GenBank/DDBJ databases">
        <authorList>
            <person name="Hellsten U."/>
            <person name="Grimwood J."/>
            <person name="Chapman J.A."/>
            <person name="Shapiro H."/>
            <person name="Aerts A."/>
            <person name="Otillar R.P."/>
            <person name="Terry A.Y."/>
            <person name="Boore J.L."/>
            <person name="Simakov O."/>
            <person name="Marletaz F."/>
            <person name="Cho S.-J."/>
            <person name="Edsinger-Gonzales E."/>
            <person name="Havlak P."/>
            <person name="Kuo D.-H."/>
            <person name="Larsson T."/>
            <person name="Lv J."/>
            <person name="Arendt D."/>
            <person name="Savage R."/>
            <person name="Osoegawa K."/>
            <person name="de Jong P."/>
            <person name="Lindberg D.R."/>
            <person name="Seaver E.C."/>
            <person name="Weisblat D.A."/>
            <person name="Putnam N.H."/>
            <person name="Grigoriev I.V."/>
            <person name="Rokhsar D.S."/>
        </authorList>
    </citation>
    <scope>NUCLEOTIDE SEQUENCE</scope>
    <source>
        <strain evidence="3">I ESC-2004</strain>
    </source>
</reference>
<proteinExistence type="predicted"/>
<evidence type="ECO:0000313" key="2">
    <source>
        <dbReference type="EnsemblMetazoa" id="CapteP191933"/>
    </source>
</evidence>
<organism evidence="1">
    <name type="scientific">Capitella teleta</name>
    <name type="common">Polychaete worm</name>
    <dbReference type="NCBI Taxonomy" id="283909"/>
    <lineage>
        <taxon>Eukaryota</taxon>
        <taxon>Metazoa</taxon>
        <taxon>Spiralia</taxon>
        <taxon>Lophotrochozoa</taxon>
        <taxon>Annelida</taxon>
        <taxon>Polychaeta</taxon>
        <taxon>Sedentaria</taxon>
        <taxon>Scolecida</taxon>
        <taxon>Capitellidae</taxon>
        <taxon>Capitella</taxon>
    </lineage>
</organism>
<evidence type="ECO:0000313" key="3">
    <source>
        <dbReference type="Proteomes" id="UP000014760"/>
    </source>
</evidence>
<accession>R7VDB8</accession>